<evidence type="ECO:0000256" key="5">
    <source>
        <dbReference type="ARBA" id="ARBA00023136"/>
    </source>
</evidence>
<reference evidence="9 10" key="1">
    <citation type="submission" date="2024-02" db="EMBL/GenBank/DDBJ databases">
        <authorList>
            <person name="Daric V."/>
            <person name="Darras S."/>
        </authorList>
    </citation>
    <scope>NUCLEOTIDE SEQUENCE [LARGE SCALE GENOMIC DNA]</scope>
</reference>
<proteinExistence type="inferred from homology"/>
<feature type="domain" description="DUF4605" evidence="8">
    <location>
        <begin position="53"/>
        <end position="111"/>
    </location>
</feature>
<evidence type="ECO:0000313" key="9">
    <source>
        <dbReference type="EMBL" id="CAK8671219.1"/>
    </source>
</evidence>
<keyword evidence="4 7" id="KW-1133">Transmembrane helix</keyword>
<comment type="similarity">
    <text evidence="2">Belongs to the FAM241 family.</text>
</comment>
<feature type="region of interest" description="Disordered" evidence="6">
    <location>
        <begin position="22"/>
        <end position="44"/>
    </location>
</feature>
<protein>
    <recommendedName>
        <fullName evidence="8">DUF4605 domain-containing protein</fullName>
    </recommendedName>
</protein>
<evidence type="ECO:0000313" key="10">
    <source>
        <dbReference type="Proteomes" id="UP001642483"/>
    </source>
</evidence>
<feature type="transmembrane region" description="Helical" evidence="7">
    <location>
        <begin position="80"/>
        <end position="107"/>
    </location>
</feature>
<dbReference type="PANTHER" id="PTHR33690:SF3">
    <property type="entry name" value="UBIQUITIN-LIKE DOMAIN-CONTAINING PROTEIN"/>
    <property type="match status" value="1"/>
</dbReference>
<feature type="region of interest" description="Disordered" evidence="6">
    <location>
        <begin position="113"/>
        <end position="141"/>
    </location>
</feature>
<keyword evidence="10" id="KW-1185">Reference proteome</keyword>
<keyword evidence="3 7" id="KW-0812">Transmembrane</keyword>
<name>A0ABP0EV14_CLALP</name>
<evidence type="ECO:0000256" key="2">
    <source>
        <dbReference type="ARBA" id="ARBA00006165"/>
    </source>
</evidence>
<evidence type="ECO:0000256" key="6">
    <source>
        <dbReference type="SAM" id="MobiDB-lite"/>
    </source>
</evidence>
<dbReference type="InterPro" id="IPR027953">
    <property type="entry name" value="DUF4605"/>
</dbReference>
<evidence type="ECO:0000256" key="7">
    <source>
        <dbReference type="SAM" id="Phobius"/>
    </source>
</evidence>
<organism evidence="9 10">
    <name type="scientific">Clavelina lepadiformis</name>
    <name type="common">Light-bulb sea squirt</name>
    <name type="synonym">Ascidia lepadiformis</name>
    <dbReference type="NCBI Taxonomy" id="159417"/>
    <lineage>
        <taxon>Eukaryota</taxon>
        <taxon>Metazoa</taxon>
        <taxon>Chordata</taxon>
        <taxon>Tunicata</taxon>
        <taxon>Ascidiacea</taxon>
        <taxon>Aplousobranchia</taxon>
        <taxon>Clavelinidae</taxon>
        <taxon>Clavelina</taxon>
    </lineage>
</organism>
<feature type="compositionally biased region" description="Gly residues" evidence="6">
    <location>
        <begin position="124"/>
        <end position="141"/>
    </location>
</feature>
<evidence type="ECO:0000256" key="1">
    <source>
        <dbReference type="ARBA" id="ARBA00004167"/>
    </source>
</evidence>
<evidence type="ECO:0000256" key="3">
    <source>
        <dbReference type="ARBA" id="ARBA00022692"/>
    </source>
</evidence>
<accession>A0ABP0EV14</accession>
<sequence length="141" mass="15396">MVRILANGEIVQDDDLRVRRTPASSTSRIGGVNRDEQQEGNYRQNDAYQGGPTIFDTWNQKLLQVGIPRWNIGSHTVEPIMTVAALLVLIFVGLPGLLFLGLLYFVVKSSQQRTDNAPPRSRGPSGGPGRGQTGGGRRLGR</sequence>
<dbReference type="EMBL" id="CAWYQH010000001">
    <property type="protein sequence ID" value="CAK8671219.1"/>
    <property type="molecule type" value="Genomic_DNA"/>
</dbReference>
<evidence type="ECO:0000256" key="4">
    <source>
        <dbReference type="ARBA" id="ARBA00022989"/>
    </source>
</evidence>
<dbReference type="PANTHER" id="PTHR33690">
    <property type="entry name" value="DUF4605 DOMAIN-CONTAINING PROTEIN"/>
    <property type="match status" value="1"/>
</dbReference>
<keyword evidence="5 7" id="KW-0472">Membrane</keyword>
<dbReference type="Proteomes" id="UP001642483">
    <property type="component" value="Unassembled WGS sequence"/>
</dbReference>
<dbReference type="Pfam" id="PF15378">
    <property type="entry name" value="DUF4605"/>
    <property type="match status" value="1"/>
</dbReference>
<gene>
    <name evidence="9" type="ORF">CVLEPA_LOCUS275</name>
</gene>
<comment type="caution">
    <text evidence="9">The sequence shown here is derived from an EMBL/GenBank/DDBJ whole genome shotgun (WGS) entry which is preliminary data.</text>
</comment>
<evidence type="ECO:0000259" key="8">
    <source>
        <dbReference type="Pfam" id="PF15378"/>
    </source>
</evidence>
<comment type="subcellular location">
    <subcellularLocation>
        <location evidence="1">Membrane</location>
        <topology evidence="1">Single-pass membrane protein</topology>
    </subcellularLocation>
</comment>
<dbReference type="InterPro" id="IPR052502">
    <property type="entry name" value="FAM241_domain"/>
</dbReference>